<dbReference type="InterPro" id="IPR029063">
    <property type="entry name" value="SAM-dependent_MTases_sf"/>
</dbReference>
<name>A0A1T5HSR7_9BACT</name>
<evidence type="ECO:0000313" key="8">
    <source>
        <dbReference type="Proteomes" id="UP000191055"/>
    </source>
</evidence>
<dbReference type="SUPFAM" id="SSF47757">
    <property type="entry name" value="Chemotaxis receptor methyltransferase CheR, N-terminal domain"/>
    <property type="match status" value="1"/>
</dbReference>
<dbReference type="Pfam" id="PF01739">
    <property type="entry name" value="CheR"/>
    <property type="match status" value="1"/>
</dbReference>
<feature type="domain" description="CheR-type methyltransferase" evidence="6">
    <location>
        <begin position="7"/>
        <end position="285"/>
    </location>
</feature>
<evidence type="ECO:0000256" key="2">
    <source>
        <dbReference type="ARBA" id="ARBA00012534"/>
    </source>
</evidence>
<protein>
    <recommendedName>
        <fullName evidence="2">protein-glutamate O-methyltransferase</fullName>
        <ecNumber evidence="2">2.1.1.80</ecNumber>
    </recommendedName>
</protein>
<sequence>MAIVNLRDIYKAELSEEHFDKLARLIMNETGIKMPPVKRVMVQSRLKKRLRELNMSSFDDYVKYAFSEEGFQTEVVHIFDVISTNKTDFFREPVHFSFLRDIILPEFSLGNNGKALKVWSAACSSGEEAVTTAMVINEFLNETHNFDYAIHGTDISTHILRMASNGVYSEDRVKPAVPEILLRKYFMKSKDPARKTYRVVPELRQKIKYSRLNFMDDGYNMPEKYDLIFCRNVLIYFDRPTQESVVSKLCHYLKPGGYIIHGHSESFIGMQLPLKAIRPTIFQMV</sequence>
<dbReference type="Gene3D" id="1.10.155.10">
    <property type="entry name" value="Chemotaxis receptor methyltransferase CheR, N-terminal domain"/>
    <property type="match status" value="1"/>
</dbReference>
<dbReference type="Proteomes" id="UP000191055">
    <property type="component" value="Unassembled WGS sequence"/>
</dbReference>
<dbReference type="AlphaFoldDB" id="A0A1T5HSR7"/>
<keyword evidence="5" id="KW-0949">S-adenosyl-L-methionine</keyword>
<dbReference type="GO" id="GO:0008983">
    <property type="term" value="F:protein-glutamate O-methyltransferase activity"/>
    <property type="evidence" value="ECO:0007669"/>
    <property type="project" value="UniProtKB-EC"/>
</dbReference>
<gene>
    <name evidence="7" type="ORF">SAMN03080601_02836</name>
</gene>
<keyword evidence="4 7" id="KW-0808">Transferase</keyword>
<evidence type="ECO:0000256" key="1">
    <source>
        <dbReference type="ARBA" id="ARBA00001541"/>
    </source>
</evidence>
<dbReference type="InterPro" id="IPR022641">
    <property type="entry name" value="CheR_N"/>
</dbReference>
<reference evidence="7 8" key="1">
    <citation type="submission" date="2017-02" db="EMBL/GenBank/DDBJ databases">
        <authorList>
            <person name="Peterson S.W."/>
        </authorList>
    </citation>
    <scope>NUCLEOTIDE SEQUENCE [LARGE SCALE GENOMIC DNA]</scope>
    <source>
        <strain evidence="7 8">DSM 24412</strain>
    </source>
</reference>
<evidence type="ECO:0000256" key="4">
    <source>
        <dbReference type="ARBA" id="ARBA00022679"/>
    </source>
</evidence>
<dbReference type="SUPFAM" id="SSF53335">
    <property type="entry name" value="S-adenosyl-L-methionine-dependent methyltransferases"/>
    <property type="match status" value="1"/>
</dbReference>
<dbReference type="KEGG" id="asx:CDL62_03845"/>
<dbReference type="PANTHER" id="PTHR24422:SF26">
    <property type="entry name" value="CHEMOTAXIS PROTEIN METHYLTRANSFERASE"/>
    <property type="match status" value="1"/>
</dbReference>
<comment type="catalytic activity">
    <reaction evidence="1">
        <text>L-glutamyl-[protein] + S-adenosyl-L-methionine = [protein]-L-glutamate 5-O-methyl ester + S-adenosyl-L-homocysteine</text>
        <dbReference type="Rhea" id="RHEA:24452"/>
        <dbReference type="Rhea" id="RHEA-COMP:10208"/>
        <dbReference type="Rhea" id="RHEA-COMP:10311"/>
        <dbReference type="ChEBI" id="CHEBI:29973"/>
        <dbReference type="ChEBI" id="CHEBI:57856"/>
        <dbReference type="ChEBI" id="CHEBI:59789"/>
        <dbReference type="ChEBI" id="CHEBI:82795"/>
        <dbReference type="EC" id="2.1.1.80"/>
    </reaction>
</comment>
<evidence type="ECO:0000256" key="3">
    <source>
        <dbReference type="ARBA" id="ARBA00022603"/>
    </source>
</evidence>
<dbReference type="PIRSF" id="PIRSF000410">
    <property type="entry name" value="CheR"/>
    <property type="match status" value="1"/>
</dbReference>
<dbReference type="STRING" id="889453.SAMN03080601_02836"/>
<dbReference type="InterPro" id="IPR050903">
    <property type="entry name" value="Bact_Chemotaxis_MeTrfase"/>
</dbReference>
<organism evidence="7 8">
    <name type="scientific">Alkalitalea saponilacus</name>
    <dbReference type="NCBI Taxonomy" id="889453"/>
    <lineage>
        <taxon>Bacteria</taxon>
        <taxon>Pseudomonadati</taxon>
        <taxon>Bacteroidota</taxon>
        <taxon>Bacteroidia</taxon>
        <taxon>Marinilabiliales</taxon>
        <taxon>Marinilabiliaceae</taxon>
        <taxon>Alkalitalea</taxon>
    </lineage>
</organism>
<evidence type="ECO:0000256" key="5">
    <source>
        <dbReference type="ARBA" id="ARBA00022691"/>
    </source>
</evidence>
<accession>A0A1T5HSR7</accession>
<dbReference type="PRINTS" id="PR00996">
    <property type="entry name" value="CHERMTFRASE"/>
</dbReference>
<dbReference type="InterPro" id="IPR036804">
    <property type="entry name" value="CheR_N_sf"/>
</dbReference>
<keyword evidence="3 7" id="KW-0489">Methyltransferase</keyword>
<dbReference type="EC" id="2.1.1.80" evidence="2"/>
<keyword evidence="8" id="KW-1185">Reference proteome</keyword>
<dbReference type="GO" id="GO:0032259">
    <property type="term" value="P:methylation"/>
    <property type="evidence" value="ECO:0007669"/>
    <property type="project" value="UniProtKB-KW"/>
</dbReference>
<dbReference type="InterPro" id="IPR022642">
    <property type="entry name" value="CheR_C"/>
</dbReference>
<evidence type="ECO:0000313" key="7">
    <source>
        <dbReference type="EMBL" id="SKC23560.1"/>
    </source>
</evidence>
<dbReference type="InterPro" id="IPR000780">
    <property type="entry name" value="CheR_MeTrfase"/>
</dbReference>
<proteinExistence type="predicted"/>
<dbReference type="InterPro" id="IPR026024">
    <property type="entry name" value="Chemotaxis_MeTrfase_CheR"/>
</dbReference>
<dbReference type="Gene3D" id="3.40.50.150">
    <property type="entry name" value="Vaccinia Virus protein VP39"/>
    <property type="match status" value="1"/>
</dbReference>
<evidence type="ECO:0000259" key="6">
    <source>
        <dbReference type="PROSITE" id="PS50123"/>
    </source>
</evidence>
<dbReference type="PANTHER" id="PTHR24422">
    <property type="entry name" value="CHEMOTAXIS PROTEIN METHYLTRANSFERASE"/>
    <property type="match status" value="1"/>
</dbReference>
<dbReference type="Pfam" id="PF03705">
    <property type="entry name" value="CheR_N"/>
    <property type="match status" value="1"/>
</dbReference>
<dbReference type="RefSeq" id="WP_079558529.1">
    <property type="nucleotide sequence ID" value="NZ_CP021904.1"/>
</dbReference>
<dbReference type="OrthoDB" id="9816309at2"/>
<dbReference type="EMBL" id="FUYV01000018">
    <property type="protein sequence ID" value="SKC23560.1"/>
    <property type="molecule type" value="Genomic_DNA"/>
</dbReference>
<dbReference type="PROSITE" id="PS50123">
    <property type="entry name" value="CHER"/>
    <property type="match status" value="1"/>
</dbReference>
<dbReference type="SMART" id="SM00138">
    <property type="entry name" value="MeTrc"/>
    <property type="match status" value="1"/>
</dbReference>